<dbReference type="AlphaFoldDB" id="E4ZR88"/>
<dbReference type="EMBL" id="FP929116">
    <property type="protein sequence ID" value="CBX93753.1"/>
    <property type="molecule type" value="Genomic_DNA"/>
</dbReference>
<feature type="compositionally biased region" description="Basic and acidic residues" evidence="1">
    <location>
        <begin position="42"/>
        <end position="52"/>
    </location>
</feature>
<evidence type="ECO:0000313" key="3">
    <source>
        <dbReference type="Proteomes" id="UP000002668"/>
    </source>
</evidence>
<feature type="compositionally biased region" description="Low complexity" evidence="1">
    <location>
        <begin position="26"/>
        <end position="37"/>
    </location>
</feature>
<reference evidence="3" key="1">
    <citation type="journal article" date="2011" name="Nat. Commun.">
        <title>Effector diversification within compartments of the Leptosphaeria maculans genome affected by Repeat-Induced Point mutations.</title>
        <authorList>
            <person name="Rouxel T."/>
            <person name="Grandaubert J."/>
            <person name="Hane J.K."/>
            <person name="Hoede C."/>
            <person name="van de Wouw A.P."/>
            <person name="Couloux A."/>
            <person name="Dominguez V."/>
            <person name="Anthouard V."/>
            <person name="Bally P."/>
            <person name="Bourras S."/>
            <person name="Cozijnsen A.J."/>
            <person name="Ciuffetti L.M."/>
            <person name="Degrave A."/>
            <person name="Dilmaghani A."/>
            <person name="Duret L."/>
            <person name="Fudal I."/>
            <person name="Goodwin S.B."/>
            <person name="Gout L."/>
            <person name="Glaser N."/>
            <person name="Linglin J."/>
            <person name="Kema G.H.J."/>
            <person name="Lapalu N."/>
            <person name="Lawrence C.B."/>
            <person name="May K."/>
            <person name="Meyer M."/>
            <person name="Ollivier B."/>
            <person name="Poulain J."/>
            <person name="Schoch C.L."/>
            <person name="Simon A."/>
            <person name="Spatafora J.W."/>
            <person name="Stachowiak A."/>
            <person name="Turgeon B.G."/>
            <person name="Tyler B.M."/>
            <person name="Vincent D."/>
            <person name="Weissenbach J."/>
            <person name="Amselem J."/>
            <person name="Quesneville H."/>
            <person name="Oliver R.P."/>
            <person name="Wincker P."/>
            <person name="Balesdent M.-H."/>
            <person name="Howlett B.J."/>
        </authorList>
    </citation>
    <scope>NUCLEOTIDE SEQUENCE [LARGE SCALE GENOMIC DNA]</scope>
    <source>
        <strain evidence="3">JN3 / isolate v23.1.3 / race Av1-4-5-6-7-8</strain>
    </source>
</reference>
<protein>
    <submittedName>
        <fullName evidence="2">Predicted protein</fullName>
    </submittedName>
</protein>
<dbReference type="Proteomes" id="UP000002668">
    <property type="component" value="Genome"/>
</dbReference>
<feature type="compositionally biased region" description="Polar residues" evidence="1">
    <location>
        <begin position="12"/>
        <end position="25"/>
    </location>
</feature>
<keyword evidence="3" id="KW-1185">Reference proteome</keyword>
<sequence>MYIQSHVHYETRQSCQRSQLVSPGNATAAVTPSTTTSHRGAQRQEKDESSPV</sequence>
<feature type="region of interest" description="Disordered" evidence="1">
    <location>
        <begin position="1"/>
        <end position="52"/>
    </location>
</feature>
<evidence type="ECO:0000256" key="1">
    <source>
        <dbReference type="SAM" id="MobiDB-lite"/>
    </source>
</evidence>
<dbReference type="HOGENOM" id="CLU_3087667_0_0_1"/>
<name>E4ZR88_LEPMJ</name>
<organism evidence="3">
    <name type="scientific">Leptosphaeria maculans (strain JN3 / isolate v23.1.3 / race Av1-4-5-6-7-8)</name>
    <name type="common">Blackleg fungus</name>
    <name type="synonym">Phoma lingam</name>
    <dbReference type="NCBI Taxonomy" id="985895"/>
    <lineage>
        <taxon>Eukaryota</taxon>
        <taxon>Fungi</taxon>
        <taxon>Dikarya</taxon>
        <taxon>Ascomycota</taxon>
        <taxon>Pezizomycotina</taxon>
        <taxon>Dothideomycetes</taxon>
        <taxon>Pleosporomycetidae</taxon>
        <taxon>Pleosporales</taxon>
        <taxon>Pleosporineae</taxon>
        <taxon>Leptosphaeriaceae</taxon>
        <taxon>Plenodomus</taxon>
        <taxon>Plenodomus lingam/Leptosphaeria maculans species complex</taxon>
    </lineage>
</organism>
<gene>
    <name evidence="2" type="ORF">LEMA_P034270.1</name>
</gene>
<dbReference type="InParanoid" id="E4ZR88"/>
<evidence type="ECO:0000313" key="2">
    <source>
        <dbReference type="EMBL" id="CBX93753.1"/>
    </source>
</evidence>
<dbReference type="VEuPathDB" id="FungiDB:LEMA_P034270.1"/>
<accession>E4ZR88</accession>
<proteinExistence type="predicted"/>